<keyword evidence="4 6" id="KW-1133">Transmembrane helix</keyword>
<dbReference type="InterPro" id="IPR000537">
    <property type="entry name" value="UbiA_prenyltransferase"/>
</dbReference>
<keyword evidence="8" id="KW-1185">Reference proteome</keyword>
<dbReference type="Proteomes" id="UP000199031">
    <property type="component" value="Unassembled WGS sequence"/>
</dbReference>
<feature type="transmembrane region" description="Helical" evidence="6">
    <location>
        <begin position="274"/>
        <end position="295"/>
    </location>
</feature>
<keyword evidence="3 6" id="KW-0812">Transmembrane</keyword>
<keyword evidence="7" id="KW-0808">Transferase</keyword>
<name>A0A1I5S365_9BACT</name>
<dbReference type="PANTHER" id="PTHR42723:SF1">
    <property type="entry name" value="CHLOROPHYLL SYNTHASE, CHLOROPLASTIC"/>
    <property type="match status" value="1"/>
</dbReference>
<sequence length="297" mass="31810">MRRITGLLRLTRPANVITAVSDILAGITISGYFLNANEYSWKPVILLVISTMGLYAGGVVFNDVFDAKLDAIERPERPIPSGVVSKTAATVWGLLLLVIGIIAAANVHEGYTVSVVLSVAIAVCALVYDKWCKHHFIAGPFTMGLCRGLNLLLGISIMPAAVHSFWPLCLVPVVYIAAITTVSRGEVHGGNKANLYLAVCLYALVIATLLTFSIIQQYWRTAVFLIAGFCGMIMPPLMKAIKQPSGPLIGKAVKAGVLALILMNAAWAAAFGQFYLACIIVLLLPLSILLARLFAVT</sequence>
<evidence type="ECO:0000256" key="1">
    <source>
        <dbReference type="ARBA" id="ARBA00004141"/>
    </source>
</evidence>
<dbReference type="InterPro" id="IPR050475">
    <property type="entry name" value="Prenyltransferase_related"/>
</dbReference>
<evidence type="ECO:0000256" key="6">
    <source>
        <dbReference type="SAM" id="Phobius"/>
    </source>
</evidence>
<dbReference type="GO" id="GO:0016020">
    <property type="term" value="C:membrane"/>
    <property type="evidence" value="ECO:0007669"/>
    <property type="project" value="UniProtKB-SubCell"/>
</dbReference>
<feature type="transmembrane region" description="Helical" evidence="6">
    <location>
        <begin position="164"/>
        <end position="183"/>
    </location>
</feature>
<dbReference type="OrthoDB" id="2908954at2"/>
<gene>
    <name evidence="7" type="ORF">SAMN05444277_101560</name>
</gene>
<evidence type="ECO:0000256" key="2">
    <source>
        <dbReference type="ARBA" id="ARBA00022475"/>
    </source>
</evidence>
<accession>A0A1I5S365</accession>
<comment type="subcellular location">
    <subcellularLocation>
        <location evidence="1">Membrane</location>
        <topology evidence="1">Multi-pass membrane protein</topology>
    </subcellularLocation>
</comment>
<reference evidence="7 8" key="1">
    <citation type="submission" date="2016-10" db="EMBL/GenBank/DDBJ databases">
        <authorList>
            <person name="de Groot N.N."/>
        </authorList>
    </citation>
    <scope>NUCLEOTIDE SEQUENCE [LARGE SCALE GENOMIC DNA]</scope>
    <source>
        <strain evidence="7 8">DSM 28286</strain>
    </source>
</reference>
<dbReference type="RefSeq" id="WP_090654254.1">
    <property type="nucleotide sequence ID" value="NZ_FOXQ01000001.1"/>
</dbReference>
<evidence type="ECO:0000256" key="5">
    <source>
        <dbReference type="ARBA" id="ARBA00023136"/>
    </source>
</evidence>
<dbReference type="NCBIfam" id="NF035940">
    <property type="entry name" value="prenyl_rel_EboC"/>
    <property type="match status" value="1"/>
</dbReference>
<feature type="transmembrane region" description="Helical" evidence="6">
    <location>
        <begin position="83"/>
        <end position="105"/>
    </location>
</feature>
<feature type="transmembrane region" description="Helical" evidence="6">
    <location>
        <begin position="248"/>
        <end position="268"/>
    </location>
</feature>
<dbReference type="PANTHER" id="PTHR42723">
    <property type="entry name" value="CHLOROPHYLL SYNTHASE"/>
    <property type="match status" value="1"/>
</dbReference>
<dbReference type="Gene3D" id="1.10.357.140">
    <property type="entry name" value="UbiA prenyltransferase"/>
    <property type="match status" value="1"/>
</dbReference>
<dbReference type="CDD" id="cd13964">
    <property type="entry name" value="PT_UbiA_1"/>
    <property type="match status" value="1"/>
</dbReference>
<feature type="transmembrane region" description="Helical" evidence="6">
    <location>
        <begin position="12"/>
        <end position="34"/>
    </location>
</feature>
<evidence type="ECO:0000256" key="3">
    <source>
        <dbReference type="ARBA" id="ARBA00022692"/>
    </source>
</evidence>
<dbReference type="STRING" id="1465490.SAMN05444277_101560"/>
<feature type="transmembrane region" description="Helical" evidence="6">
    <location>
        <begin position="135"/>
        <end position="158"/>
    </location>
</feature>
<proteinExistence type="predicted"/>
<evidence type="ECO:0000256" key="4">
    <source>
        <dbReference type="ARBA" id="ARBA00022989"/>
    </source>
</evidence>
<protein>
    <submittedName>
        <fullName evidence="7">4-hydroxybenzoate polyprenyltransferase</fullName>
    </submittedName>
</protein>
<evidence type="ECO:0000313" key="7">
    <source>
        <dbReference type="EMBL" id="SFP65174.1"/>
    </source>
</evidence>
<evidence type="ECO:0000313" key="8">
    <source>
        <dbReference type="Proteomes" id="UP000199031"/>
    </source>
</evidence>
<organism evidence="7 8">
    <name type="scientific">Parafilimonas terrae</name>
    <dbReference type="NCBI Taxonomy" id="1465490"/>
    <lineage>
        <taxon>Bacteria</taxon>
        <taxon>Pseudomonadati</taxon>
        <taxon>Bacteroidota</taxon>
        <taxon>Chitinophagia</taxon>
        <taxon>Chitinophagales</taxon>
        <taxon>Chitinophagaceae</taxon>
        <taxon>Parafilimonas</taxon>
    </lineage>
</organism>
<dbReference type="GO" id="GO:0016765">
    <property type="term" value="F:transferase activity, transferring alkyl or aryl (other than methyl) groups"/>
    <property type="evidence" value="ECO:0007669"/>
    <property type="project" value="InterPro"/>
</dbReference>
<feature type="transmembrane region" description="Helical" evidence="6">
    <location>
        <begin position="195"/>
        <end position="215"/>
    </location>
</feature>
<keyword evidence="5 6" id="KW-0472">Membrane</keyword>
<feature type="transmembrane region" description="Helical" evidence="6">
    <location>
        <begin position="221"/>
        <end position="241"/>
    </location>
</feature>
<dbReference type="EMBL" id="FOXQ01000001">
    <property type="protein sequence ID" value="SFP65174.1"/>
    <property type="molecule type" value="Genomic_DNA"/>
</dbReference>
<dbReference type="InterPro" id="IPR044878">
    <property type="entry name" value="UbiA_sf"/>
</dbReference>
<feature type="transmembrane region" description="Helical" evidence="6">
    <location>
        <begin position="111"/>
        <end position="128"/>
    </location>
</feature>
<dbReference type="AlphaFoldDB" id="A0A1I5S365"/>
<dbReference type="Pfam" id="PF01040">
    <property type="entry name" value="UbiA"/>
    <property type="match status" value="1"/>
</dbReference>
<keyword evidence="2" id="KW-1003">Cell membrane</keyword>
<feature type="transmembrane region" description="Helical" evidence="6">
    <location>
        <begin position="40"/>
        <end position="62"/>
    </location>
</feature>